<feature type="domain" description="Leucyl-tRNA synthetase editing" evidence="13">
    <location>
        <begin position="223"/>
        <end position="414"/>
    </location>
</feature>
<dbReference type="InterPro" id="IPR009008">
    <property type="entry name" value="Val/Leu/Ile-tRNA-synth_edit"/>
</dbReference>
<keyword evidence="5 9" id="KW-0067">ATP-binding</keyword>
<evidence type="ECO:0000256" key="8">
    <source>
        <dbReference type="ARBA" id="ARBA00047469"/>
    </source>
</evidence>
<evidence type="ECO:0000256" key="10">
    <source>
        <dbReference type="RuleBase" id="RU363035"/>
    </source>
</evidence>
<dbReference type="SUPFAM" id="SSF52374">
    <property type="entry name" value="Nucleotidylyl transferase"/>
    <property type="match status" value="1"/>
</dbReference>
<evidence type="ECO:0000259" key="12">
    <source>
        <dbReference type="Pfam" id="PF08264"/>
    </source>
</evidence>
<dbReference type="Gene3D" id="3.10.20.590">
    <property type="match status" value="1"/>
</dbReference>
<dbReference type="InterPro" id="IPR002302">
    <property type="entry name" value="Leu-tRNA-ligase"/>
</dbReference>
<reference evidence="14 15" key="1">
    <citation type="submission" date="2022-08" db="EMBL/GenBank/DDBJ databases">
        <title>Genome Sequence of the sulphate-reducing bacterium, Pseudodesulfovibrio sp. SYK.</title>
        <authorList>
            <person name="Kondo R."/>
            <person name="Kataoka T."/>
        </authorList>
    </citation>
    <scope>NUCLEOTIDE SEQUENCE [LARGE SCALE GENOMIC DNA]</scope>
    <source>
        <strain evidence="14 15">SYK</strain>
    </source>
</reference>
<feature type="domain" description="Methionyl/Valyl/Leucyl/Isoleucyl-tRNA synthetase anticodon-binding" evidence="12">
    <location>
        <begin position="677"/>
        <end position="796"/>
    </location>
</feature>
<keyword evidence="4 9" id="KW-0547">Nucleotide-binding</keyword>
<dbReference type="Pfam" id="PF08264">
    <property type="entry name" value="Anticodon_1"/>
    <property type="match status" value="1"/>
</dbReference>
<dbReference type="HAMAP" id="MF_00049_B">
    <property type="entry name" value="Leu_tRNA_synth_B"/>
    <property type="match status" value="1"/>
</dbReference>
<evidence type="ECO:0000256" key="4">
    <source>
        <dbReference type="ARBA" id="ARBA00022741"/>
    </source>
</evidence>
<name>A0ABN6S521_9BACT</name>
<evidence type="ECO:0000259" key="11">
    <source>
        <dbReference type="Pfam" id="PF00133"/>
    </source>
</evidence>
<dbReference type="Gene3D" id="1.10.730.10">
    <property type="entry name" value="Isoleucyl-tRNA Synthetase, Domain 1"/>
    <property type="match status" value="1"/>
</dbReference>
<dbReference type="EMBL" id="AP026709">
    <property type="protein sequence ID" value="BDQ37463.1"/>
    <property type="molecule type" value="Genomic_DNA"/>
</dbReference>
<keyword evidence="7 9" id="KW-0030">Aminoacyl-tRNA synthetase</keyword>
<evidence type="ECO:0000256" key="9">
    <source>
        <dbReference type="HAMAP-Rule" id="MF_00049"/>
    </source>
</evidence>
<dbReference type="Proteomes" id="UP001317742">
    <property type="component" value="Chromosome"/>
</dbReference>
<organism evidence="14 15">
    <name type="scientific">Pseudodesulfovibrio nedwellii</name>
    <dbReference type="NCBI Taxonomy" id="2973072"/>
    <lineage>
        <taxon>Bacteria</taxon>
        <taxon>Pseudomonadati</taxon>
        <taxon>Thermodesulfobacteriota</taxon>
        <taxon>Desulfovibrionia</taxon>
        <taxon>Desulfovibrionales</taxon>
        <taxon>Desulfovibrionaceae</taxon>
    </lineage>
</organism>
<evidence type="ECO:0000256" key="3">
    <source>
        <dbReference type="ARBA" id="ARBA00022598"/>
    </source>
</evidence>
<dbReference type="InterPro" id="IPR025709">
    <property type="entry name" value="Leu_tRNA-synth_edit"/>
</dbReference>
<evidence type="ECO:0000256" key="1">
    <source>
        <dbReference type="ARBA" id="ARBA00005594"/>
    </source>
</evidence>
<dbReference type="EC" id="6.1.1.4" evidence="9"/>
<dbReference type="InterPro" id="IPR013155">
    <property type="entry name" value="M/V/L/I-tRNA-synth_anticd-bd"/>
</dbReference>
<dbReference type="PROSITE" id="PS00178">
    <property type="entry name" value="AA_TRNA_LIGASE_I"/>
    <property type="match status" value="1"/>
</dbReference>
<dbReference type="RefSeq" id="WP_281759987.1">
    <property type="nucleotide sequence ID" value="NZ_AP026709.1"/>
</dbReference>
<evidence type="ECO:0000259" key="13">
    <source>
        <dbReference type="Pfam" id="PF13603"/>
    </source>
</evidence>
<keyword evidence="2 9" id="KW-0963">Cytoplasm</keyword>
<feature type="binding site" evidence="9">
    <location>
        <position position="592"/>
    </location>
    <ligand>
        <name>ATP</name>
        <dbReference type="ChEBI" id="CHEBI:30616"/>
    </ligand>
</feature>
<evidence type="ECO:0000256" key="5">
    <source>
        <dbReference type="ARBA" id="ARBA00022840"/>
    </source>
</evidence>
<proteinExistence type="inferred from homology"/>
<evidence type="ECO:0000256" key="7">
    <source>
        <dbReference type="ARBA" id="ARBA00023146"/>
    </source>
</evidence>
<dbReference type="Pfam" id="PF13603">
    <property type="entry name" value="tRNA-synt_1_2"/>
    <property type="match status" value="1"/>
</dbReference>
<comment type="similarity">
    <text evidence="1 9 10">Belongs to the class-I aminoacyl-tRNA synthetase family.</text>
</comment>
<dbReference type="InterPro" id="IPR001412">
    <property type="entry name" value="aa-tRNA-synth_I_CS"/>
</dbReference>
<dbReference type="Gene3D" id="3.40.50.620">
    <property type="entry name" value="HUPs"/>
    <property type="match status" value="2"/>
</dbReference>
<dbReference type="CDD" id="cd07958">
    <property type="entry name" value="Anticodon_Ia_Leu_BEm"/>
    <property type="match status" value="1"/>
</dbReference>
<dbReference type="PANTHER" id="PTHR43740">
    <property type="entry name" value="LEUCYL-TRNA SYNTHETASE"/>
    <property type="match status" value="1"/>
</dbReference>
<dbReference type="SUPFAM" id="SSF47323">
    <property type="entry name" value="Anticodon-binding domain of a subclass of class I aminoacyl-tRNA synthetases"/>
    <property type="match status" value="1"/>
</dbReference>
<dbReference type="SUPFAM" id="SSF50677">
    <property type="entry name" value="ValRS/IleRS/LeuRS editing domain"/>
    <property type="match status" value="1"/>
</dbReference>
<dbReference type="InterPro" id="IPR014729">
    <property type="entry name" value="Rossmann-like_a/b/a_fold"/>
</dbReference>
<dbReference type="PANTHER" id="PTHR43740:SF2">
    <property type="entry name" value="LEUCINE--TRNA LIGASE, MITOCHONDRIAL"/>
    <property type="match status" value="1"/>
</dbReference>
<dbReference type="NCBIfam" id="TIGR00396">
    <property type="entry name" value="leuS_bact"/>
    <property type="match status" value="1"/>
</dbReference>
<feature type="short sequence motif" description="'HIGH' region" evidence="9">
    <location>
        <begin position="43"/>
        <end position="53"/>
    </location>
</feature>
<gene>
    <name evidence="9 14" type="primary">leuS</name>
    <name evidence="14" type="ORF">SYK_18230</name>
</gene>
<comment type="catalytic activity">
    <reaction evidence="8 9">
        <text>tRNA(Leu) + L-leucine + ATP = L-leucyl-tRNA(Leu) + AMP + diphosphate</text>
        <dbReference type="Rhea" id="RHEA:11688"/>
        <dbReference type="Rhea" id="RHEA-COMP:9613"/>
        <dbReference type="Rhea" id="RHEA-COMP:9622"/>
        <dbReference type="ChEBI" id="CHEBI:30616"/>
        <dbReference type="ChEBI" id="CHEBI:33019"/>
        <dbReference type="ChEBI" id="CHEBI:57427"/>
        <dbReference type="ChEBI" id="CHEBI:78442"/>
        <dbReference type="ChEBI" id="CHEBI:78494"/>
        <dbReference type="ChEBI" id="CHEBI:456215"/>
        <dbReference type="EC" id="6.1.1.4"/>
    </reaction>
</comment>
<feature type="domain" description="Aminoacyl-tRNA synthetase class Ia" evidence="11">
    <location>
        <begin position="14"/>
        <end position="210"/>
    </location>
</feature>
<keyword evidence="15" id="KW-1185">Reference proteome</keyword>
<keyword evidence="6 9" id="KW-0648">Protein biosynthesis</keyword>
<accession>A0ABN6S521</accession>
<dbReference type="InterPro" id="IPR002300">
    <property type="entry name" value="aa-tRNA-synth_Ia"/>
</dbReference>
<evidence type="ECO:0000313" key="15">
    <source>
        <dbReference type="Proteomes" id="UP001317742"/>
    </source>
</evidence>
<evidence type="ECO:0000256" key="2">
    <source>
        <dbReference type="ARBA" id="ARBA00022490"/>
    </source>
</evidence>
<dbReference type="Pfam" id="PF00133">
    <property type="entry name" value="tRNA-synt_1"/>
    <property type="match status" value="2"/>
</dbReference>
<dbReference type="GO" id="GO:0016874">
    <property type="term" value="F:ligase activity"/>
    <property type="evidence" value="ECO:0007669"/>
    <property type="project" value="UniProtKB-KW"/>
</dbReference>
<dbReference type="CDD" id="cd00812">
    <property type="entry name" value="LeuRS_core"/>
    <property type="match status" value="1"/>
</dbReference>
<feature type="short sequence motif" description="'KMSKS' region" evidence="9">
    <location>
        <begin position="589"/>
        <end position="593"/>
    </location>
</feature>
<sequence>MALGKYNPEAIEKKWQDIWKESGCFEVETDPGKPKYYVLEMFPYPSGKIHMGHVRNYSIGDVVARFKSMQGFNVLHPMGWDAFGLPAENAAIKNETHPAKWTYQNIDEMREQLQRLGYSYDWRRELATCRPEYYKWEQKFFLKFLEKGLAYRKDSPQNWCPTCNTVLANEQVEEGLCWRCESEVEQKDMEQWFLRITDYADELLKDLEGLEGGWPERVLTMQRNWIGKSYGAELTFQIKDMVETIDVFTTRPDTLYGATFMSVAAEHPLVEALIADADNKAEVEAFVNNIRNMDRIKRGADDLEKEGIFTGKYCVNPVTGKDIPIFVANFVLMGYGTGAVMAVPAHDQRDFEFATKYELPMQAVINPSEMHDKGEVLNAADLDTAYTDPGFLINSGEFDGMANESAKKAVVEHLDESGKGKMAVNYRLRDWNVSRQRFWGAPIPVIYCEECGVVPVPEDQLPILLPENAQVRKDGKSPLPTMEEFVNCECPKCGKAARRETDTFDTFFESSWYYMRYCDPRNDEEALGAEHLDYWMNVDQYIGGIEHAILHLLYSRFFTKALRDTGFVSASEPFSNLLTQGMVLKDGGKMSKSKGNVVDPNSMINQYGADATRLFILFASPPVKELEWSDQGIEGAFRFLSRLWRLVEEMEGVLEPVLPTAANDPQSEAAKKLRFKEHDTIRRATRDIENEFQFNTVIAAVMELVNEMYHVKDELKESDPKAMSSAIATAVTLLSPVTPHICEELWHSMGHETGMTSQSWPTFDEKALVKDEVTMVVQVNGKMRGKFQAPNNAPKENAEKIALEMENVVKFIEGKTVRKVIVIPNKLVNIVAN</sequence>
<comment type="subcellular location">
    <subcellularLocation>
        <location evidence="9">Cytoplasm</location>
    </subcellularLocation>
</comment>
<protein>
    <recommendedName>
        <fullName evidence="9">Leucine--tRNA ligase</fullName>
        <ecNumber evidence="9">6.1.1.4</ecNumber>
    </recommendedName>
    <alternativeName>
        <fullName evidence="9">Leucyl-tRNA synthetase</fullName>
        <shortName evidence="9">LeuRS</shortName>
    </alternativeName>
</protein>
<evidence type="ECO:0000256" key="6">
    <source>
        <dbReference type="ARBA" id="ARBA00022917"/>
    </source>
</evidence>
<evidence type="ECO:0000313" key="14">
    <source>
        <dbReference type="EMBL" id="BDQ37463.1"/>
    </source>
</evidence>
<dbReference type="InterPro" id="IPR009080">
    <property type="entry name" value="tRNAsynth_Ia_anticodon-bd"/>
</dbReference>
<keyword evidence="3 9" id="KW-0436">Ligase</keyword>
<dbReference type="PRINTS" id="PR00985">
    <property type="entry name" value="TRNASYNTHLEU"/>
</dbReference>
<feature type="domain" description="Aminoacyl-tRNA synthetase class Ia" evidence="11">
    <location>
        <begin position="428"/>
        <end position="629"/>
    </location>
</feature>